<dbReference type="PROSITE" id="PS51257">
    <property type="entry name" value="PROKAR_LIPOPROTEIN"/>
    <property type="match status" value="1"/>
</dbReference>
<dbReference type="AlphaFoldDB" id="A0A5B8A1H3"/>
<organism evidence="2 3">
    <name type="scientific">Hymenobacter jejuensis</name>
    <dbReference type="NCBI Taxonomy" id="2502781"/>
    <lineage>
        <taxon>Bacteria</taxon>
        <taxon>Pseudomonadati</taxon>
        <taxon>Bacteroidota</taxon>
        <taxon>Cytophagia</taxon>
        <taxon>Cytophagales</taxon>
        <taxon>Hymenobacteraceae</taxon>
        <taxon>Hymenobacter</taxon>
    </lineage>
</organism>
<dbReference type="Proteomes" id="UP000305398">
    <property type="component" value="Chromosome"/>
</dbReference>
<evidence type="ECO:0000313" key="2">
    <source>
        <dbReference type="EMBL" id="QDA60563.1"/>
    </source>
</evidence>
<keyword evidence="1" id="KW-0732">Signal</keyword>
<gene>
    <name evidence="2" type="ORF">FHG12_10785</name>
</gene>
<dbReference type="EMBL" id="CP040896">
    <property type="protein sequence ID" value="QDA60563.1"/>
    <property type="molecule type" value="Genomic_DNA"/>
</dbReference>
<evidence type="ECO:0008006" key="4">
    <source>
        <dbReference type="Google" id="ProtNLM"/>
    </source>
</evidence>
<dbReference type="OrthoDB" id="669636at2"/>
<keyword evidence="3" id="KW-1185">Reference proteome</keyword>
<feature type="chain" id="PRO_5022752660" description="Lipoprotein" evidence="1">
    <location>
        <begin position="21"/>
        <end position="248"/>
    </location>
</feature>
<evidence type="ECO:0000256" key="1">
    <source>
        <dbReference type="SAM" id="SignalP"/>
    </source>
</evidence>
<dbReference type="KEGG" id="hyj:FHG12_10785"/>
<protein>
    <recommendedName>
        <fullName evidence="4">Lipoprotein</fullName>
    </recommendedName>
</protein>
<evidence type="ECO:0000313" key="3">
    <source>
        <dbReference type="Proteomes" id="UP000305398"/>
    </source>
</evidence>
<sequence>MRFSVLLPLLALLVSGCGRSLYTSQALDAQALHQHKTVAILPFDVRIETVKMADLTIGGVVPTPEEVELVVNDAYAGTDLTAAQIEQRKQAAIASRELRQRLISYQMQQAVQEQLQRQRGHHYSVAFQEVLETNRRLQQAGITYDNLPDHTMQELQSALGVDAIFSGQVTLYQSLPKPIAAAMSVMTNVGIPPSHIAANLTIHDCNNGKLVWKFDQQVVGNLGAKPGTLAKALVHNSAHGFPYQLTNN</sequence>
<accession>A0A5B8A1H3</accession>
<dbReference type="Gene3D" id="3.40.50.10610">
    <property type="entry name" value="ABC-type transport auxiliary lipoprotein component"/>
    <property type="match status" value="1"/>
</dbReference>
<name>A0A5B8A1H3_9BACT</name>
<feature type="signal peptide" evidence="1">
    <location>
        <begin position="1"/>
        <end position="20"/>
    </location>
</feature>
<dbReference type="RefSeq" id="WP_139515739.1">
    <property type="nucleotide sequence ID" value="NZ_CP040896.1"/>
</dbReference>
<reference evidence="2 3" key="1">
    <citation type="submission" date="2019-06" db="EMBL/GenBank/DDBJ databases">
        <authorList>
            <person name="Srinivasan S."/>
        </authorList>
    </citation>
    <scope>NUCLEOTIDE SEQUENCE [LARGE SCALE GENOMIC DNA]</scope>
    <source>
        <strain evidence="2 3">17J68-5</strain>
    </source>
</reference>
<proteinExistence type="predicted"/>